<dbReference type="RefSeq" id="WP_247378690.1">
    <property type="nucleotide sequence ID" value="NZ_JALLGV010000005.1"/>
</dbReference>
<proteinExistence type="predicted"/>
<name>A0ABD6CG84_9EURY</name>
<evidence type="ECO:0000313" key="2">
    <source>
        <dbReference type="EMBL" id="MFD1589041.1"/>
    </source>
</evidence>
<protein>
    <submittedName>
        <fullName evidence="2">DUF488 family protein</fullName>
    </submittedName>
</protein>
<dbReference type="AlphaFoldDB" id="A0ABD6CG84"/>
<comment type="caution">
    <text evidence="2">The sequence shown here is derived from an EMBL/GenBank/DDBJ whole genome shotgun (WGS) entry which is preliminary data.</text>
</comment>
<gene>
    <name evidence="2" type="ORF">ACFR9U_18835</name>
</gene>
<organism evidence="2 3">
    <name type="scientific">Halorientalis brevis</name>
    <dbReference type="NCBI Taxonomy" id="1126241"/>
    <lineage>
        <taxon>Archaea</taxon>
        <taxon>Methanobacteriati</taxon>
        <taxon>Methanobacteriota</taxon>
        <taxon>Stenosarchaea group</taxon>
        <taxon>Halobacteria</taxon>
        <taxon>Halobacteriales</taxon>
        <taxon>Haloarculaceae</taxon>
        <taxon>Halorientalis</taxon>
    </lineage>
</organism>
<keyword evidence="3" id="KW-1185">Reference proteome</keyword>
<dbReference type="EMBL" id="JBHUDJ010000014">
    <property type="protein sequence ID" value="MFD1589041.1"/>
    <property type="molecule type" value="Genomic_DNA"/>
</dbReference>
<evidence type="ECO:0000313" key="3">
    <source>
        <dbReference type="Proteomes" id="UP001597119"/>
    </source>
</evidence>
<dbReference type="InterPro" id="IPR054495">
    <property type="entry name" value="DUF488-N3a"/>
</dbReference>
<evidence type="ECO:0000259" key="1">
    <source>
        <dbReference type="Pfam" id="PF22751"/>
    </source>
</evidence>
<reference evidence="2 3" key="1">
    <citation type="journal article" date="2019" name="Int. J. Syst. Evol. Microbiol.">
        <title>The Global Catalogue of Microorganisms (GCM) 10K type strain sequencing project: providing services to taxonomists for standard genome sequencing and annotation.</title>
        <authorList>
            <consortium name="The Broad Institute Genomics Platform"/>
            <consortium name="The Broad Institute Genome Sequencing Center for Infectious Disease"/>
            <person name="Wu L."/>
            <person name="Ma J."/>
        </authorList>
    </citation>
    <scope>NUCLEOTIDE SEQUENCE [LARGE SCALE GENOMIC DNA]</scope>
    <source>
        <strain evidence="2 3">CGMCC 1.12125</strain>
    </source>
</reference>
<accession>A0ABD6CG84</accession>
<sequence length="150" mass="16912">MTTDEARNSAAIRETYAAALQHELVEVEDDASVVGVVRRPPGWFRATVDENRPELGPPEQLLDEVKQRHEDLKMQGMCDEGAHNAAWEECDFDERYRDHLADSSAAQETLDDLVTAAEGGTTVVLVCFEGENKRCHRHMLIEELRARLHA</sequence>
<feature type="domain" description="DUF488" evidence="1">
    <location>
        <begin position="27"/>
        <end position="147"/>
    </location>
</feature>
<dbReference type="Proteomes" id="UP001597119">
    <property type="component" value="Unassembled WGS sequence"/>
</dbReference>
<dbReference type="Pfam" id="PF22751">
    <property type="entry name" value="DUF488-N3a"/>
    <property type="match status" value="1"/>
</dbReference>